<sequence>MPGLFLVDHQAAPARGVHGAVPIGFAARVQAALHLPGKAAMGFLAQIVQVQLVDQAARDAHDLAPARQRVVSVSGADDADAPVLQALDHAFGFAQLAAEAVQPFEDQDGKAPGQRIGQHRLAARAQRDGHAATDAFVSVGRDDRPALAVCSGFRLPQLVLDGRFALFVGAVPRIEARQGCCHVNPPWVPPCSEAHARSAVPAASPAPCGPACARVCQAGKASS</sequence>
<name>A0ABT0YTR2_9BURK</name>
<evidence type="ECO:0000313" key="1">
    <source>
        <dbReference type="EMBL" id="MCM5682121.1"/>
    </source>
</evidence>
<evidence type="ECO:0000313" key="2">
    <source>
        <dbReference type="Proteomes" id="UP001165541"/>
    </source>
</evidence>
<protein>
    <submittedName>
        <fullName evidence="1">Uncharacterized protein</fullName>
    </submittedName>
</protein>
<gene>
    <name evidence="1" type="ORF">M8A51_21540</name>
</gene>
<comment type="caution">
    <text evidence="1">The sequence shown here is derived from an EMBL/GenBank/DDBJ whole genome shotgun (WGS) entry which is preliminary data.</text>
</comment>
<accession>A0ABT0YTR2</accession>
<dbReference type="Proteomes" id="UP001165541">
    <property type="component" value="Unassembled WGS sequence"/>
</dbReference>
<proteinExistence type="predicted"/>
<organism evidence="1 2">
    <name type="scientific">Caldimonas mangrovi</name>
    <dbReference type="NCBI Taxonomy" id="2944811"/>
    <lineage>
        <taxon>Bacteria</taxon>
        <taxon>Pseudomonadati</taxon>
        <taxon>Pseudomonadota</taxon>
        <taxon>Betaproteobacteria</taxon>
        <taxon>Burkholderiales</taxon>
        <taxon>Sphaerotilaceae</taxon>
        <taxon>Caldimonas</taxon>
    </lineage>
</organism>
<reference evidence="1" key="1">
    <citation type="submission" date="2022-05" db="EMBL/GenBank/DDBJ databases">
        <title>Schlegelella sp. nov., isolated from mangrove soil.</title>
        <authorList>
            <person name="Liu Y."/>
            <person name="Ge X."/>
            <person name="Liu W."/>
        </authorList>
    </citation>
    <scope>NUCLEOTIDE SEQUENCE</scope>
    <source>
        <strain evidence="1">S2-27</strain>
    </source>
</reference>
<dbReference type="EMBL" id="JAMKFE010000016">
    <property type="protein sequence ID" value="MCM5682121.1"/>
    <property type="molecule type" value="Genomic_DNA"/>
</dbReference>
<keyword evidence="2" id="KW-1185">Reference proteome</keyword>